<dbReference type="CDD" id="cd00085">
    <property type="entry name" value="HNHc"/>
    <property type="match status" value="1"/>
</dbReference>
<accession>A0A090MMY6</accession>
<comment type="caution">
    <text evidence="2">The sequence shown here is derived from an EMBL/GenBank/DDBJ whole genome shotgun (WGS) entry which is preliminary data.</text>
</comment>
<keyword evidence="3" id="KW-1185">Reference proteome</keyword>
<evidence type="ECO:0008006" key="4">
    <source>
        <dbReference type="Google" id="ProtNLM"/>
    </source>
</evidence>
<evidence type="ECO:0000313" key="3">
    <source>
        <dbReference type="Proteomes" id="UP000035762"/>
    </source>
</evidence>
<dbReference type="InterPro" id="IPR003615">
    <property type="entry name" value="HNH_nuc"/>
</dbReference>
<protein>
    <recommendedName>
        <fullName evidence="4">HNH nuclease domain-containing protein</fullName>
    </recommendedName>
</protein>
<dbReference type="Proteomes" id="UP000035762">
    <property type="component" value="Unassembled WGS sequence"/>
</dbReference>
<proteinExistence type="predicted"/>
<feature type="region of interest" description="Disordered" evidence="1">
    <location>
        <begin position="93"/>
        <end position="130"/>
    </location>
</feature>
<name>A0A090MMY6_AFIFE</name>
<dbReference type="AlphaFoldDB" id="A0A090MMY6"/>
<gene>
    <name evidence="2" type="ORF">BN961_02173</name>
</gene>
<organism evidence="2 3">
    <name type="scientific">Afipia felis</name>
    <name type="common">Cat scratch disease bacillus</name>
    <dbReference type="NCBI Taxonomy" id="1035"/>
    <lineage>
        <taxon>Bacteria</taxon>
        <taxon>Pseudomonadati</taxon>
        <taxon>Pseudomonadota</taxon>
        <taxon>Alphaproteobacteria</taxon>
        <taxon>Hyphomicrobiales</taxon>
        <taxon>Nitrobacteraceae</taxon>
        <taxon>Afipia</taxon>
    </lineage>
</organism>
<dbReference type="STRING" id="1035.BN961_02173"/>
<dbReference type="RefSeq" id="WP_048756615.1">
    <property type="nucleotide sequence ID" value="NZ_CCAZ020000001.1"/>
</dbReference>
<sequence>MSRTVPEWIGKTDDTKVPAHVRARIFKAHGGKCYLSGRIIRAGEPWELDHIVALVNGGENRETNLAPAIKDKHREKTAKDVAEKATVARKFAKNIGIRKPSRLKGQGFRPSAKQHSASRPLNRKSEQVPA</sequence>
<dbReference type="OrthoDB" id="7864830at2"/>
<reference evidence="2 3" key="1">
    <citation type="journal article" date="2014" name="Genome Announc.">
        <title>Genome Sequence of Afipia felis Strain 76713, Isolated in Hospital Water Using an Amoeba Co-Culture Procedure.</title>
        <authorList>
            <person name="Benamar S."/>
            <person name="La Scola B."/>
            <person name="Croce O."/>
        </authorList>
    </citation>
    <scope>NUCLEOTIDE SEQUENCE [LARGE SCALE GENOMIC DNA]</scope>
    <source>
        <strain evidence="2 3">76713</strain>
    </source>
</reference>
<dbReference type="EMBL" id="CCAZ020000001">
    <property type="protein sequence ID" value="CEG08755.1"/>
    <property type="molecule type" value="Genomic_DNA"/>
</dbReference>
<evidence type="ECO:0000256" key="1">
    <source>
        <dbReference type="SAM" id="MobiDB-lite"/>
    </source>
</evidence>
<dbReference type="Gene3D" id="1.10.30.50">
    <property type="match status" value="1"/>
</dbReference>
<evidence type="ECO:0000313" key="2">
    <source>
        <dbReference type="EMBL" id="CEG08755.1"/>
    </source>
</evidence>